<protein>
    <recommendedName>
        <fullName evidence="4">Solute-binding protein family 3/N-terminal domain-containing protein</fullName>
    </recommendedName>
</protein>
<keyword evidence="1" id="KW-0732">Signal</keyword>
<accession>A0A5S3Z2I0</accession>
<evidence type="ECO:0008006" key="4">
    <source>
        <dbReference type="Google" id="ProtNLM"/>
    </source>
</evidence>
<proteinExistence type="predicted"/>
<feature type="signal peptide" evidence="1">
    <location>
        <begin position="1"/>
        <end position="20"/>
    </location>
</feature>
<dbReference type="RefSeq" id="WP_138548886.1">
    <property type="nucleotide sequence ID" value="NZ_PNCG01000018.1"/>
</dbReference>
<reference evidence="2 3" key="1">
    <citation type="submission" date="2017-12" db="EMBL/GenBank/DDBJ databases">
        <authorList>
            <person name="Paulsen S."/>
            <person name="Gram L.K."/>
        </authorList>
    </citation>
    <scope>NUCLEOTIDE SEQUENCE [LARGE SCALE GENOMIC DNA]</scope>
    <source>
        <strain evidence="2 3">S2897</strain>
    </source>
</reference>
<evidence type="ECO:0000256" key="1">
    <source>
        <dbReference type="SAM" id="SignalP"/>
    </source>
</evidence>
<dbReference type="EMBL" id="PNCG01000018">
    <property type="protein sequence ID" value="TMP85817.1"/>
    <property type="molecule type" value="Genomic_DNA"/>
</dbReference>
<comment type="caution">
    <text evidence="2">The sequence shown here is derived from an EMBL/GenBank/DDBJ whole genome shotgun (WGS) entry which is preliminary data.</text>
</comment>
<reference evidence="3" key="2">
    <citation type="submission" date="2019-06" db="EMBL/GenBank/DDBJ databases">
        <title>Co-occurence of chitin degradation, pigmentation and bioactivity in marine Pseudoalteromonas.</title>
        <authorList>
            <person name="Sonnenschein E.C."/>
            <person name="Bech P.K."/>
        </authorList>
    </citation>
    <scope>NUCLEOTIDE SEQUENCE [LARGE SCALE GENOMIC DNA]</scope>
    <source>
        <strain evidence="3">S2897</strain>
    </source>
</reference>
<feature type="chain" id="PRO_5024369545" description="Solute-binding protein family 3/N-terminal domain-containing protein" evidence="1">
    <location>
        <begin position="21"/>
        <end position="293"/>
    </location>
</feature>
<sequence>MKSAVPILLILFLLCGSASAKTVRYIEPFFGDATSENSFHIQVLKRALSLSEAKFGAISAQAIDTPMLQGRQFRALARADIDVLWSMTSRARELEARPIRIPLTMGLIGYRVFVIKQRDRHRFATLTSKAQLQQLLALQGHDWPDTEIMSSNGFKVRGVSWHQSMYKLLAEDKFDYFPRGVLEIGAEGEGLAAYALTIDSKWVLHYPAASYFFVRHEDASLAQRLEYGLVAMLQSGELKAMILNNPHHINALRMLNFSDREFIRLDNPLLPDSTPTLDPKYWLTPQELSELVY</sequence>
<organism evidence="2 3">
    <name type="scientific">Pseudoalteromonas ruthenica</name>
    <dbReference type="NCBI Taxonomy" id="151081"/>
    <lineage>
        <taxon>Bacteria</taxon>
        <taxon>Pseudomonadati</taxon>
        <taxon>Pseudomonadota</taxon>
        <taxon>Gammaproteobacteria</taxon>
        <taxon>Alteromonadales</taxon>
        <taxon>Pseudoalteromonadaceae</taxon>
        <taxon>Pseudoalteromonas</taxon>
    </lineage>
</organism>
<evidence type="ECO:0000313" key="3">
    <source>
        <dbReference type="Proteomes" id="UP000305874"/>
    </source>
</evidence>
<dbReference type="Proteomes" id="UP000305874">
    <property type="component" value="Unassembled WGS sequence"/>
</dbReference>
<gene>
    <name evidence="2" type="ORF">CWC05_16520</name>
</gene>
<name>A0A5S3Z2I0_9GAMM</name>
<evidence type="ECO:0000313" key="2">
    <source>
        <dbReference type="EMBL" id="TMP85817.1"/>
    </source>
</evidence>
<dbReference type="AlphaFoldDB" id="A0A5S3Z2I0"/>
<dbReference type="SUPFAM" id="SSF53850">
    <property type="entry name" value="Periplasmic binding protein-like II"/>
    <property type="match status" value="1"/>
</dbReference>